<dbReference type="Pfam" id="PF01609">
    <property type="entry name" value="DDE_Tnp_1"/>
    <property type="match status" value="1"/>
</dbReference>
<comment type="caution">
    <text evidence="3">The sequence shown here is derived from an EMBL/GenBank/DDBJ whole genome shotgun (WGS) entry which is preliminary data.</text>
</comment>
<protein>
    <submittedName>
        <fullName evidence="3">IS5 family transposase</fullName>
    </submittedName>
</protein>
<dbReference type="NCBIfam" id="NF033580">
    <property type="entry name" value="transpos_IS5_3"/>
    <property type="match status" value="1"/>
</dbReference>
<evidence type="ECO:0000313" key="5">
    <source>
        <dbReference type="Proteomes" id="UP001332243"/>
    </source>
</evidence>
<accession>A0ABU7RNV3</accession>
<feature type="domain" description="Insertion element IS402-like" evidence="2">
    <location>
        <begin position="1"/>
        <end position="69"/>
    </location>
</feature>
<reference evidence="3 5" key="1">
    <citation type="submission" date="2024-01" db="EMBL/GenBank/DDBJ databases">
        <title>Genome insights into Plantactinospora sonchi sp. nov.</title>
        <authorList>
            <person name="Wang L."/>
        </authorList>
    </citation>
    <scope>NUCLEOTIDE SEQUENCE [LARGE SCALE GENOMIC DNA]</scope>
    <source>
        <strain evidence="3 5">NEAU-QY2</strain>
    </source>
</reference>
<dbReference type="InterPro" id="IPR002559">
    <property type="entry name" value="Transposase_11"/>
</dbReference>
<dbReference type="InterPro" id="IPR025161">
    <property type="entry name" value="IS402-like_dom"/>
</dbReference>
<feature type="non-terminal residue" evidence="3">
    <location>
        <position position="1"/>
    </location>
</feature>
<organism evidence="3 5">
    <name type="scientific">Plantactinospora sonchi</name>
    <dbReference type="NCBI Taxonomy" id="1544735"/>
    <lineage>
        <taxon>Bacteria</taxon>
        <taxon>Bacillati</taxon>
        <taxon>Actinomycetota</taxon>
        <taxon>Actinomycetes</taxon>
        <taxon>Micromonosporales</taxon>
        <taxon>Micromonosporaceae</taxon>
        <taxon>Plantactinospora</taxon>
    </lineage>
</organism>
<evidence type="ECO:0000259" key="2">
    <source>
        <dbReference type="Pfam" id="PF13340"/>
    </source>
</evidence>
<keyword evidence="5" id="KW-1185">Reference proteome</keyword>
<dbReference type="RefSeq" id="WP_331213253.1">
    <property type="nucleotide sequence ID" value="NZ_JAZGQK010000005.1"/>
</dbReference>
<feature type="domain" description="Transposase IS4-like" evidence="1">
    <location>
        <begin position="92"/>
        <end position="245"/>
    </location>
</feature>
<evidence type="ECO:0000259" key="1">
    <source>
        <dbReference type="Pfam" id="PF01609"/>
    </source>
</evidence>
<dbReference type="EMBL" id="JAZGQK010000036">
    <property type="protein sequence ID" value="MEE6263366.1"/>
    <property type="molecule type" value="Genomic_DNA"/>
</dbReference>
<sequence length="274" mass="31129">DAQWEILAGLLPEPACRRPSGGRPERHHRRAIIDAIFYLVDNGVKWRALPVDFPPWATVYGFHARWSDNLTVIELTGRLRAALRVAHGRQPDPTAGCIDAQSVSETAEATVPKTTSGFDPHKRVNGRKRHILVDTLGLLIAVHVTAADTHDRDGASPLLHTAAAVGVRHLWADKAYRGDLVTRTRDNLGITIEIATEPSKGKGFQVVPRRWVVERTFAWISRRRRCARDYERLPDHHEAIVYWAAIIQMSRRQAHMTYHKPQHQVQKQALYKKR</sequence>
<dbReference type="PANTHER" id="PTHR30007">
    <property type="entry name" value="PHP DOMAIN PROTEIN"/>
    <property type="match status" value="1"/>
</dbReference>
<gene>
    <name evidence="3" type="ORF">V1633_06405</name>
    <name evidence="4" type="ORF">V1633_33300</name>
</gene>
<name>A0ABU7RNV3_9ACTN</name>
<dbReference type="PANTHER" id="PTHR30007:SF0">
    <property type="entry name" value="TRANSPOSASE"/>
    <property type="match status" value="1"/>
</dbReference>
<proteinExistence type="predicted"/>
<dbReference type="EMBL" id="JAZGQK010000005">
    <property type="protein sequence ID" value="MEE6258124.1"/>
    <property type="molecule type" value="Genomic_DNA"/>
</dbReference>
<dbReference type="Proteomes" id="UP001332243">
    <property type="component" value="Unassembled WGS sequence"/>
</dbReference>
<dbReference type="Pfam" id="PF13340">
    <property type="entry name" value="DUF4096"/>
    <property type="match status" value="1"/>
</dbReference>
<evidence type="ECO:0000313" key="3">
    <source>
        <dbReference type="EMBL" id="MEE6258124.1"/>
    </source>
</evidence>
<evidence type="ECO:0000313" key="4">
    <source>
        <dbReference type="EMBL" id="MEE6263366.1"/>
    </source>
</evidence>